<proteinExistence type="predicted"/>
<dbReference type="AlphaFoldDB" id="U2Q0I1"/>
<organism evidence="1 2">
    <name type="scientific">Leptotrichia wadei (strain F0279)</name>
    <dbReference type="NCBI Taxonomy" id="888055"/>
    <lineage>
        <taxon>Bacteria</taxon>
        <taxon>Fusobacteriati</taxon>
        <taxon>Fusobacteriota</taxon>
        <taxon>Fusobacteriia</taxon>
        <taxon>Fusobacteriales</taxon>
        <taxon>Leptotrichiaceae</taxon>
        <taxon>Leptotrichia</taxon>
    </lineage>
</organism>
<protein>
    <submittedName>
        <fullName evidence="1">Uncharacterized protein</fullName>
    </submittedName>
</protein>
<dbReference type="HOGENOM" id="CLU_3253560_0_0_0"/>
<evidence type="ECO:0000313" key="2">
    <source>
        <dbReference type="Proteomes" id="UP000016626"/>
    </source>
</evidence>
<gene>
    <name evidence="1" type="ORF">HMPREF9015_01260</name>
</gene>
<comment type="caution">
    <text evidence="1">The sequence shown here is derived from an EMBL/GenBank/DDBJ whole genome shotgun (WGS) entry which is preliminary data.</text>
</comment>
<name>U2Q0I1_LEPWF</name>
<evidence type="ECO:0000313" key="1">
    <source>
        <dbReference type="EMBL" id="ERK49861.1"/>
    </source>
</evidence>
<dbReference type="Proteomes" id="UP000016626">
    <property type="component" value="Unassembled WGS sequence"/>
</dbReference>
<dbReference type="EMBL" id="AWVM01000067">
    <property type="protein sequence ID" value="ERK49861.1"/>
    <property type="molecule type" value="Genomic_DNA"/>
</dbReference>
<sequence>MSVNGYCGILIFIKRLSSERSQRIMKRGKEKEFLWKKEKELY</sequence>
<accession>U2Q0I1</accession>
<reference evidence="1 2" key="1">
    <citation type="submission" date="2013-06" db="EMBL/GenBank/DDBJ databases">
        <authorList>
            <person name="Weinstock G."/>
            <person name="Sodergren E."/>
            <person name="Lobos E.A."/>
            <person name="Fulton L."/>
            <person name="Fulton R."/>
            <person name="Courtney L."/>
            <person name="Fronick C."/>
            <person name="O'Laughlin M."/>
            <person name="Godfrey J."/>
            <person name="Wilson R.M."/>
            <person name="Miner T."/>
            <person name="Farmer C."/>
            <person name="Delehaunty K."/>
            <person name="Cordes M."/>
            <person name="Minx P."/>
            <person name="Tomlinson C."/>
            <person name="Chen J."/>
            <person name="Wollam A."/>
            <person name="Pepin K.H."/>
            <person name="Bhonagiri V."/>
            <person name="Zhang X."/>
            <person name="Warren W."/>
            <person name="Mitreva M."/>
            <person name="Mardis E.R."/>
            <person name="Wilson R.K."/>
        </authorList>
    </citation>
    <scope>NUCLEOTIDE SEQUENCE [LARGE SCALE GENOMIC DNA]</scope>
    <source>
        <strain evidence="1 2">F0279</strain>
    </source>
</reference>